<gene>
    <name evidence="8" type="primary">lnt</name>
    <name evidence="10" type="ORF">J2S36_000318</name>
</gene>
<evidence type="ECO:0000313" key="11">
    <source>
        <dbReference type="Proteomes" id="UP001266099"/>
    </source>
</evidence>
<evidence type="ECO:0000256" key="5">
    <source>
        <dbReference type="ARBA" id="ARBA00022989"/>
    </source>
</evidence>
<dbReference type="PANTHER" id="PTHR38686">
    <property type="entry name" value="APOLIPOPROTEIN N-ACYLTRANSFERASE"/>
    <property type="match status" value="1"/>
</dbReference>
<dbReference type="Pfam" id="PF00795">
    <property type="entry name" value="CN_hydrolase"/>
    <property type="match status" value="1"/>
</dbReference>
<dbReference type="CDD" id="cd07571">
    <property type="entry name" value="ALP_N-acyl_transferase"/>
    <property type="match status" value="1"/>
</dbReference>
<comment type="subcellular location">
    <subcellularLocation>
        <location evidence="1 8">Cell membrane</location>
        <topology evidence="1 8">Multi-pass membrane protein</topology>
    </subcellularLocation>
</comment>
<evidence type="ECO:0000256" key="3">
    <source>
        <dbReference type="ARBA" id="ARBA00022679"/>
    </source>
</evidence>
<dbReference type="HAMAP" id="MF_01148">
    <property type="entry name" value="Lnt"/>
    <property type="match status" value="1"/>
</dbReference>
<name>A0ABU1T1Q4_9ACTO</name>
<feature type="transmembrane region" description="Helical" evidence="8">
    <location>
        <begin position="66"/>
        <end position="87"/>
    </location>
</feature>
<feature type="transmembrane region" description="Helical" evidence="8">
    <location>
        <begin position="132"/>
        <end position="151"/>
    </location>
</feature>
<dbReference type="EC" id="2.3.1.269" evidence="8"/>
<dbReference type="InterPro" id="IPR045378">
    <property type="entry name" value="LNT_N"/>
</dbReference>
<evidence type="ECO:0000256" key="7">
    <source>
        <dbReference type="ARBA" id="ARBA00023315"/>
    </source>
</evidence>
<feature type="transmembrane region" description="Helical" evidence="8">
    <location>
        <begin position="43"/>
        <end position="59"/>
    </location>
</feature>
<evidence type="ECO:0000259" key="9">
    <source>
        <dbReference type="PROSITE" id="PS50263"/>
    </source>
</evidence>
<dbReference type="PROSITE" id="PS50263">
    <property type="entry name" value="CN_HYDROLASE"/>
    <property type="match status" value="1"/>
</dbReference>
<dbReference type="PANTHER" id="PTHR38686:SF1">
    <property type="entry name" value="APOLIPOPROTEIN N-ACYLTRANSFERASE"/>
    <property type="match status" value="1"/>
</dbReference>
<feature type="transmembrane region" description="Helical" evidence="8">
    <location>
        <begin position="93"/>
        <end position="120"/>
    </location>
</feature>
<feature type="transmembrane region" description="Helical" evidence="8">
    <location>
        <begin position="180"/>
        <end position="204"/>
    </location>
</feature>
<keyword evidence="4 8" id="KW-0812">Transmembrane</keyword>
<comment type="similarity">
    <text evidence="8">Belongs to the CN hydrolase family. Apolipoprotein N-acyltransferase subfamily.</text>
</comment>
<dbReference type="Gene3D" id="3.60.110.10">
    <property type="entry name" value="Carbon-nitrogen hydrolase"/>
    <property type="match status" value="1"/>
</dbReference>
<evidence type="ECO:0000256" key="2">
    <source>
        <dbReference type="ARBA" id="ARBA00022475"/>
    </source>
</evidence>
<comment type="function">
    <text evidence="8">Catalyzes the phospholipid dependent N-acylation of the N-terminal cysteine of apolipoprotein, the last step in lipoprotein maturation.</text>
</comment>
<proteinExistence type="inferred from homology"/>
<organism evidence="10 11">
    <name type="scientific">Arcanobacterium hippocoleae</name>
    <dbReference type="NCBI Taxonomy" id="149017"/>
    <lineage>
        <taxon>Bacteria</taxon>
        <taxon>Bacillati</taxon>
        <taxon>Actinomycetota</taxon>
        <taxon>Actinomycetes</taxon>
        <taxon>Actinomycetales</taxon>
        <taxon>Actinomycetaceae</taxon>
        <taxon>Arcanobacterium</taxon>
    </lineage>
</organism>
<feature type="transmembrane region" description="Helical" evidence="8">
    <location>
        <begin position="518"/>
        <end position="538"/>
    </location>
</feature>
<keyword evidence="7 8" id="KW-0012">Acyltransferase</keyword>
<dbReference type="InterPro" id="IPR004563">
    <property type="entry name" value="Apolipo_AcylTrfase"/>
</dbReference>
<dbReference type="GO" id="GO:0016746">
    <property type="term" value="F:acyltransferase activity"/>
    <property type="evidence" value="ECO:0007669"/>
    <property type="project" value="UniProtKB-KW"/>
</dbReference>
<evidence type="ECO:0000256" key="4">
    <source>
        <dbReference type="ARBA" id="ARBA00022692"/>
    </source>
</evidence>
<dbReference type="Proteomes" id="UP001266099">
    <property type="component" value="Unassembled WGS sequence"/>
</dbReference>
<sequence length="547" mass="60278">MFVQMAADDRKIMQQPNQHLLSALLLAILGGIAGALAIPPFDFWPFVFLSVACFALLALHNKPLRAALLGALWAFTYFFTIFDWITVSAGTPIARIVLALVLACFFFFIGLIWALLFAPYRERVISFSSNKQSFLGLLGVMMLAAFTWIGVEQLRMAIPFGGMPWGNIAFSLTDSPFLPLARFGATQLLQFFAVLISLCFAFIYQLLVKSYFFAALKLVFFAALLAILPFFVPSVEVSGPAINALVVQGNAPDSFANYAGGARALEITENHVLLTQKTFRDGIDLVVWPESASDRDIRTDAKARSTFAKIFPILGDTPILLGTQEYFSDGTRTNDYLVSVFGQIVGKYSKQHPVPFGEYVPWRKTLGKYFTQIEQIASDMIPGKLPARLDVPLRKETLQNTERSRSVRVGVPICFEVAFDGIVAEAAQNTDFIIFPTNNSSFGHTGQAAQQFAMARFRAVEHAKTVIQVATSGISGAIDPNGVVAYTTDLYSADARVVKVILQSESTFATRTIYLRELAIYIISGVATMYAAISYVRLGRKNRISKA</sequence>
<dbReference type="InterPro" id="IPR036526">
    <property type="entry name" value="C-N_Hydrolase_sf"/>
</dbReference>
<keyword evidence="6 8" id="KW-0472">Membrane</keyword>
<keyword evidence="11" id="KW-1185">Reference proteome</keyword>
<dbReference type="Pfam" id="PF20154">
    <property type="entry name" value="LNT_N"/>
    <property type="match status" value="1"/>
</dbReference>
<dbReference type="SUPFAM" id="SSF56317">
    <property type="entry name" value="Carbon-nitrogen hydrolase"/>
    <property type="match status" value="1"/>
</dbReference>
<protein>
    <recommendedName>
        <fullName evidence="8">Apolipoprotein N-acyltransferase</fullName>
        <shortName evidence="8">ALP N-acyltransferase</shortName>
        <ecNumber evidence="8">2.3.1.269</ecNumber>
    </recommendedName>
</protein>
<comment type="pathway">
    <text evidence="8">Protein modification; lipoprotein biosynthesis (N-acyl transfer).</text>
</comment>
<keyword evidence="5 8" id="KW-1133">Transmembrane helix</keyword>
<comment type="catalytic activity">
    <reaction evidence="8">
        <text>N-terminal S-1,2-diacyl-sn-glyceryl-L-cysteinyl-[lipoprotein] + a glycerophospholipid = N-acyl-S-1,2-diacyl-sn-glyceryl-L-cysteinyl-[lipoprotein] + a 2-acyl-sn-glycero-3-phospholipid + H(+)</text>
        <dbReference type="Rhea" id="RHEA:48228"/>
        <dbReference type="Rhea" id="RHEA-COMP:14681"/>
        <dbReference type="Rhea" id="RHEA-COMP:14684"/>
        <dbReference type="ChEBI" id="CHEBI:15378"/>
        <dbReference type="ChEBI" id="CHEBI:136912"/>
        <dbReference type="ChEBI" id="CHEBI:140656"/>
        <dbReference type="ChEBI" id="CHEBI:140657"/>
        <dbReference type="ChEBI" id="CHEBI:140660"/>
        <dbReference type="EC" id="2.3.1.269"/>
    </reaction>
</comment>
<evidence type="ECO:0000256" key="1">
    <source>
        <dbReference type="ARBA" id="ARBA00004651"/>
    </source>
</evidence>
<feature type="transmembrane region" description="Helical" evidence="8">
    <location>
        <begin position="20"/>
        <end position="37"/>
    </location>
</feature>
<evidence type="ECO:0000256" key="8">
    <source>
        <dbReference type="HAMAP-Rule" id="MF_01148"/>
    </source>
</evidence>
<dbReference type="NCBIfam" id="TIGR00546">
    <property type="entry name" value="lnt"/>
    <property type="match status" value="1"/>
</dbReference>
<dbReference type="EMBL" id="JAVDUJ010000001">
    <property type="protein sequence ID" value="MDR6938775.1"/>
    <property type="molecule type" value="Genomic_DNA"/>
</dbReference>
<keyword evidence="2 8" id="KW-1003">Cell membrane</keyword>
<feature type="transmembrane region" description="Helical" evidence="8">
    <location>
        <begin position="211"/>
        <end position="232"/>
    </location>
</feature>
<evidence type="ECO:0000313" key="10">
    <source>
        <dbReference type="EMBL" id="MDR6938775.1"/>
    </source>
</evidence>
<comment type="caution">
    <text evidence="10">The sequence shown here is derived from an EMBL/GenBank/DDBJ whole genome shotgun (WGS) entry which is preliminary data.</text>
</comment>
<reference evidence="10 11" key="1">
    <citation type="submission" date="2023-07" db="EMBL/GenBank/DDBJ databases">
        <title>Sequencing the genomes of 1000 actinobacteria strains.</title>
        <authorList>
            <person name="Klenk H.-P."/>
        </authorList>
    </citation>
    <scope>NUCLEOTIDE SEQUENCE [LARGE SCALE GENOMIC DNA]</scope>
    <source>
        <strain evidence="10 11">DSM 15539</strain>
    </source>
</reference>
<evidence type="ECO:0000256" key="6">
    <source>
        <dbReference type="ARBA" id="ARBA00023136"/>
    </source>
</evidence>
<keyword evidence="3 8" id="KW-0808">Transferase</keyword>
<dbReference type="InterPro" id="IPR003010">
    <property type="entry name" value="C-N_Hydrolase"/>
</dbReference>
<feature type="domain" description="CN hydrolase" evidence="9">
    <location>
        <begin position="242"/>
        <end position="502"/>
    </location>
</feature>
<accession>A0ABU1T1Q4</accession>